<dbReference type="InterPro" id="IPR021858">
    <property type="entry name" value="Fun_TF"/>
</dbReference>
<dbReference type="PROSITE" id="PS50048">
    <property type="entry name" value="ZN2_CY6_FUNGAL_2"/>
    <property type="match status" value="1"/>
</dbReference>
<feature type="domain" description="Zn(2)-C6 fungal-type" evidence="8">
    <location>
        <begin position="31"/>
        <end position="59"/>
    </location>
</feature>
<evidence type="ECO:0000256" key="4">
    <source>
        <dbReference type="ARBA" id="ARBA00023125"/>
    </source>
</evidence>
<name>A0AA40DYT9_9PEZI</name>
<evidence type="ECO:0000256" key="5">
    <source>
        <dbReference type="ARBA" id="ARBA00023163"/>
    </source>
</evidence>
<dbReference type="PANTHER" id="PTHR36206:SF16">
    <property type="entry name" value="TRANSCRIPTION FACTOR DOMAIN-CONTAINING PROTEIN-RELATED"/>
    <property type="match status" value="1"/>
</dbReference>
<sequence length="604" mass="66531">MEQPPKPPARARQDRGDSRVNWRPKRKVKTGCQTCKIRKVKCDEGRPACLRCLSTGRVCEGYGIWGGGGRGGKAAQGKTHNPDPVQPSSSPQALVLKSNVAPESQLEHELLDWFRYRTIAKLQGPFRSQFWHDLVISASLEEPSVFHAMLALSSLHRGDPNADQARGRARDKPLPKDPGSVESFTLSQYSKAINHLLQPRFTSQDKAALRVALVACMLFTCLELLRGRYRAGNIHLQNGIKLLAVLQGHDHKLPRRGVSPNPSFNHGWNRDSVDDWLTTVFSRMNLSAVQFSQGRWTCPRPSLTRRQSPPLAFESLLQARDTLDRLIADILGLSWQPNALADGSADSATAGKDLLDEQRRIRSDLAAWLNAYMAFGNGAPGRLDGLLEIGYQLLFLHYNMAAIMAATCLRPASDEMAYDAHHHSFAFIITHSLKFLEAIRAIHASEDPVYGVSAFVPSLFTADTGWTPPLYFTALHCRVRRVRLAAIRLLRALPVREGIWDATVAAAVAGEVMRIEESSAYSEDVDLPQVSDGFPFDGTARNLHQLTELDVLTHPPPPAACRVSHVQVALPDSPLGITTLTCRRERGDGSGYEVISAECAAAGS</sequence>
<dbReference type="Pfam" id="PF00172">
    <property type="entry name" value="Zn_clus"/>
    <property type="match status" value="1"/>
</dbReference>
<evidence type="ECO:0000313" key="9">
    <source>
        <dbReference type="EMBL" id="KAK0717951.1"/>
    </source>
</evidence>
<evidence type="ECO:0000256" key="2">
    <source>
        <dbReference type="ARBA" id="ARBA00022833"/>
    </source>
</evidence>
<accession>A0AA40DYT9</accession>
<evidence type="ECO:0000256" key="3">
    <source>
        <dbReference type="ARBA" id="ARBA00023015"/>
    </source>
</evidence>
<dbReference type="AlphaFoldDB" id="A0AA40DYT9"/>
<dbReference type="CDD" id="cd00067">
    <property type="entry name" value="GAL4"/>
    <property type="match status" value="1"/>
</dbReference>
<evidence type="ECO:0000256" key="6">
    <source>
        <dbReference type="ARBA" id="ARBA00023242"/>
    </source>
</evidence>
<keyword evidence="2" id="KW-0862">Zinc</keyword>
<keyword evidence="3" id="KW-0805">Transcription regulation</keyword>
<organism evidence="9 10">
    <name type="scientific">Lasiosphaeria miniovina</name>
    <dbReference type="NCBI Taxonomy" id="1954250"/>
    <lineage>
        <taxon>Eukaryota</taxon>
        <taxon>Fungi</taxon>
        <taxon>Dikarya</taxon>
        <taxon>Ascomycota</taxon>
        <taxon>Pezizomycotina</taxon>
        <taxon>Sordariomycetes</taxon>
        <taxon>Sordariomycetidae</taxon>
        <taxon>Sordariales</taxon>
        <taxon>Lasiosphaeriaceae</taxon>
        <taxon>Lasiosphaeria</taxon>
    </lineage>
</organism>
<dbReference type="RefSeq" id="XP_060296744.1">
    <property type="nucleotide sequence ID" value="XM_060442038.1"/>
</dbReference>
<keyword evidence="10" id="KW-1185">Reference proteome</keyword>
<feature type="compositionally biased region" description="Basic and acidic residues" evidence="7">
    <location>
        <begin position="11"/>
        <end position="20"/>
    </location>
</feature>
<dbReference type="PANTHER" id="PTHR36206">
    <property type="entry name" value="ASPERCRYPTIN BIOSYNTHESIS CLUSTER-SPECIFIC TRANSCRIPTION REGULATOR ATNN-RELATED"/>
    <property type="match status" value="1"/>
</dbReference>
<dbReference type="Proteomes" id="UP001172101">
    <property type="component" value="Unassembled WGS sequence"/>
</dbReference>
<dbReference type="InterPro" id="IPR052360">
    <property type="entry name" value="Transcr_Regulatory_Proteins"/>
</dbReference>
<feature type="region of interest" description="Disordered" evidence="7">
    <location>
        <begin position="70"/>
        <end position="91"/>
    </location>
</feature>
<feature type="region of interest" description="Disordered" evidence="7">
    <location>
        <begin position="1"/>
        <end position="21"/>
    </location>
</feature>
<proteinExistence type="predicted"/>
<comment type="caution">
    <text evidence="9">The sequence shown here is derived from an EMBL/GenBank/DDBJ whole genome shotgun (WGS) entry which is preliminary data.</text>
</comment>
<reference evidence="9" key="1">
    <citation type="submission" date="2023-06" db="EMBL/GenBank/DDBJ databases">
        <title>Genome-scale phylogeny and comparative genomics of the fungal order Sordariales.</title>
        <authorList>
            <consortium name="Lawrence Berkeley National Laboratory"/>
            <person name="Hensen N."/>
            <person name="Bonometti L."/>
            <person name="Westerberg I."/>
            <person name="Brannstrom I.O."/>
            <person name="Guillou S."/>
            <person name="Cros-Aarteil S."/>
            <person name="Calhoun S."/>
            <person name="Haridas S."/>
            <person name="Kuo A."/>
            <person name="Mondo S."/>
            <person name="Pangilinan J."/>
            <person name="Riley R."/>
            <person name="LaButti K."/>
            <person name="Andreopoulos B."/>
            <person name="Lipzen A."/>
            <person name="Chen C."/>
            <person name="Yanf M."/>
            <person name="Daum C."/>
            <person name="Ng V."/>
            <person name="Clum A."/>
            <person name="Steindorff A."/>
            <person name="Ohm R."/>
            <person name="Martin F."/>
            <person name="Silar P."/>
            <person name="Natvig D."/>
            <person name="Lalanne C."/>
            <person name="Gautier V."/>
            <person name="Ament-velasquez S.L."/>
            <person name="Kruys A."/>
            <person name="Hutchinson M.I."/>
            <person name="Powell A.J."/>
            <person name="Barry K."/>
            <person name="Miller A.N."/>
            <person name="Grigoriev I.V."/>
            <person name="Debuchy R."/>
            <person name="Gladieux P."/>
            <person name="Thoren M.H."/>
            <person name="Johannesson H."/>
        </authorList>
    </citation>
    <scope>NUCLEOTIDE SEQUENCE</scope>
    <source>
        <strain evidence="9">SMH2392-1A</strain>
    </source>
</reference>
<dbReference type="GeneID" id="85325308"/>
<gene>
    <name evidence="9" type="ORF">B0T26DRAFT_711424</name>
</gene>
<dbReference type="GO" id="GO:0003677">
    <property type="term" value="F:DNA binding"/>
    <property type="evidence" value="ECO:0007669"/>
    <property type="project" value="UniProtKB-KW"/>
</dbReference>
<dbReference type="InterPro" id="IPR036864">
    <property type="entry name" value="Zn2-C6_fun-type_DNA-bd_sf"/>
</dbReference>
<dbReference type="GO" id="GO:0000981">
    <property type="term" value="F:DNA-binding transcription factor activity, RNA polymerase II-specific"/>
    <property type="evidence" value="ECO:0007669"/>
    <property type="project" value="InterPro"/>
</dbReference>
<dbReference type="SUPFAM" id="SSF57701">
    <property type="entry name" value="Zn2/Cys6 DNA-binding domain"/>
    <property type="match status" value="1"/>
</dbReference>
<keyword evidence="6" id="KW-0539">Nucleus</keyword>
<dbReference type="Pfam" id="PF11951">
    <property type="entry name" value="Fungal_trans_2"/>
    <property type="match status" value="1"/>
</dbReference>
<keyword evidence="1" id="KW-0479">Metal-binding</keyword>
<dbReference type="InterPro" id="IPR001138">
    <property type="entry name" value="Zn2Cys6_DnaBD"/>
</dbReference>
<dbReference type="GO" id="GO:0008270">
    <property type="term" value="F:zinc ion binding"/>
    <property type="evidence" value="ECO:0007669"/>
    <property type="project" value="InterPro"/>
</dbReference>
<evidence type="ECO:0000256" key="1">
    <source>
        <dbReference type="ARBA" id="ARBA00022723"/>
    </source>
</evidence>
<keyword evidence="5" id="KW-0804">Transcription</keyword>
<dbReference type="Gene3D" id="4.10.240.10">
    <property type="entry name" value="Zn(2)-C6 fungal-type DNA-binding domain"/>
    <property type="match status" value="1"/>
</dbReference>
<dbReference type="PROSITE" id="PS00463">
    <property type="entry name" value="ZN2_CY6_FUNGAL_1"/>
    <property type="match status" value="1"/>
</dbReference>
<feature type="region of interest" description="Disordered" evidence="7">
    <location>
        <begin position="157"/>
        <end position="180"/>
    </location>
</feature>
<dbReference type="SMART" id="SM00066">
    <property type="entry name" value="GAL4"/>
    <property type="match status" value="1"/>
</dbReference>
<feature type="compositionally biased region" description="Basic and acidic residues" evidence="7">
    <location>
        <begin position="157"/>
        <end position="175"/>
    </location>
</feature>
<protein>
    <recommendedName>
        <fullName evidence="8">Zn(2)-C6 fungal-type domain-containing protein</fullName>
    </recommendedName>
</protein>
<evidence type="ECO:0000259" key="8">
    <source>
        <dbReference type="PROSITE" id="PS50048"/>
    </source>
</evidence>
<keyword evidence="4" id="KW-0238">DNA-binding</keyword>
<evidence type="ECO:0000313" key="10">
    <source>
        <dbReference type="Proteomes" id="UP001172101"/>
    </source>
</evidence>
<evidence type="ECO:0000256" key="7">
    <source>
        <dbReference type="SAM" id="MobiDB-lite"/>
    </source>
</evidence>
<dbReference type="EMBL" id="JAUIRO010000004">
    <property type="protein sequence ID" value="KAK0717951.1"/>
    <property type="molecule type" value="Genomic_DNA"/>
</dbReference>